<dbReference type="OMA" id="IGAHIYF"/>
<dbReference type="Gramene" id="CMO357CT">
    <property type="protein sequence ID" value="CMO357CT"/>
    <property type="gene ID" value="CMO357C"/>
</dbReference>
<evidence type="ECO:0000256" key="1">
    <source>
        <dbReference type="SAM" id="MobiDB-lite"/>
    </source>
</evidence>
<dbReference type="OrthoDB" id="5673at2759"/>
<keyword evidence="2" id="KW-0812">Transmembrane</keyword>
<dbReference type="RefSeq" id="XP_005537712.1">
    <property type="nucleotide sequence ID" value="XM_005537655.1"/>
</dbReference>
<keyword evidence="4" id="KW-1185">Reference proteome</keyword>
<dbReference type="AlphaFoldDB" id="M1UUV4"/>
<reference evidence="3 4" key="2">
    <citation type="journal article" date="2007" name="BMC Biol.">
        <title>A 100%-complete sequence reveals unusually simple genomic features in the hot-spring red alga Cyanidioschyzon merolae.</title>
        <authorList>
            <person name="Nozaki H."/>
            <person name="Takano H."/>
            <person name="Misumi O."/>
            <person name="Terasawa K."/>
            <person name="Matsuzaki M."/>
            <person name="Maruyama S."/>
            <person name="Nishida K."/>
            <person name="Yagisawa F."/>
            <person name="Yoshida Y."/>
            <person name="Fujiwara T."/>
            <person name="Takio S."/>
            <person name="Tamura K."/>
            <person name="Chung S.J."/>
            <person name="Nakamura S."/>
            <person name="Kuroiwa H."/>
            <person name="Tanaka K."/>
            <person name="Sato N."/>
            <person name="Kuroiwa T."/>
        </authorList>
    </citation>
    <scope>NUCLEOTIDE SEQUENCE [LARGE SCALE GENOMIC DNA]</scope>
    <source>
        <strain evidence="3 4">10D</strain>
    </source>
</reference>
<dbReference type="Proteomes" id="UP000007014">
    <property type="component" value="Chromosome 15"/>
</dbReference>
<gene>
    <name evidence="3" type="ORF">CYME_CMO357C</name>
</gene>
<dbReference type="GO" id="GO:0004143">
    <property type="term" value="F:ATP-dependent diacylglycerol kinase activity"/>
    <property type="evidence" value="ECO:0007669"/>
    <property type="project" value="InterPro"/>
</dbReference>
<feature type="compositionally biased region" description="Basic and acidic residues" evidence="1">
    <location>
        <begin position="1"/>
        <end position="10"/>
    </location>
</feature>
<dbReference type="GeneID" id="16995832"/>
<dbReference type="PANTHER" id="PTHR31303">
    <property type="entry name" value="CTP-DEPENDENT DIACYLGLYCEROL KINASE 1"/>
    <property type="match status" value="1"/>
</dbReference>
<feature type="transmembrane region" description="Helical" evidence="2">
    <location>
        <begin position="54"/>
        <end position="70"/>
    </location>
</feature>
<name>M1UUV4_CYAM1</name>
<keyword evidence="2" id="KW-0472">Membrane</keyword>
<dbReference type="eggNOG" id="KOG4453">
    <property type="taxonomic scope" value="Eukaryota"/>
</dbReference>
<feature type="region of interest" description="Disordered" evidence="1">
    <location>
        <begin position="1"/>
        <end position="30"/>
    </location>
</feature>
<organism evidence="3 4">
    <name type="scientific">Cyanidioschyzon merolae (strain NIES-3377 / 10D)</name>
    <name type="common">Unicellular red alga</name>
    <dbReference type="NCBI Taxonomy" id="280699"/>
    <lineage>
        <taxon>Eukaryota</taxon>
        <taxon>Rhodophyta</taxon>
        <taxon>Bangiophyceae</taxon>
        <taxon>Cyanidiales</taxon>
        <taxon>Cyanidiaceae</taxon>
        <taxon>Cyanidioschyzon</taxon>
    </lineage>
</organism>
<evidence type="ECO:0000313" key="3">
    <source>
        <dbReference type="EMBL" id="BAM81676.1"/>
    </source>
</evidence>
<keyword evidence="2" id="KW-1133">Transmembrane helix</keyword>
<sequence length="281" mass="31111">MLLVSNREDTMGGDAAPAQRRQRRTSPAVSAVGGSATVRKRLAETQALHWNRRLFHFLNGYLLVLAFRSFSSKRVFLTTLAVLWTAQLFLEIMRLLNPRLNALVMVLMGPFMRSQEQHRFSGMVPFILGALITIALYPKGVAIIAIVVLSVSDPVAALVGNMVRRYIPELDHSTRARHNKSLVGSVAGFAAATLTMFVVFRASSLRPGNTLCLWLNCLVPSAAAMLAEWLTPSPQRTLPLRWFPFALDDNLLIPLVVALVLQFTVPCLGGVDFDISPWIFL</sequence>
<feature type="transmembrane region" description="Helical" evidence="2">
    <location>
        <begin position="143"/>
        <end position="161"/>
    </location>
</feature>
<dbReference type="PANTHER" id="PTHR31303:SF1">
    <property type="entry name" value="CTP-DEPENDENT DIACYLGLYCEROL KINASE 1"/>
    <property type="match status" value="1"/>
</dbReference>
<accession>M1UUV4</accession>
<reference evidence="3 4" key="1">
    <citation type="journal article" date="2004" name="Nature">
        <title>Genome sequence of the ultrasmall unicellular red alga Cyanidioschyzon merolae 10D.</title>
        <authorList>
            <person name="Matsuzaki M."/>
            <person name="Misumi O."/>
            <person name="Shin-i T."/>
            <person name="Maruyama S."/>
            <person name="Takahara M."/>
            <person name="Miyagishima S."/>
            <person name="Mori T."/>
            <person name="Nishida K."/>
            <person name="Yagisawa F."/>
            <person name="Nishida K."/>
            <person name="Yoshida Y."/>
            <person name="Nishimura Y."/>
            <person name="Nakao S."/>
            <person name="Kobayashi T."/>
            <person name="Momoyama Y."/>
            <person name="Higashiyama T."/>
            <person name="Minoda A."/>
            <person name="Sano M."/>
            <person name="Nomoto H."/>
            <person name="Oishi K."/>
            <person name="Hayashi H."/>
            <person name="Ohta F."/>
            <person name="Nishizaka S."/>
            <person name="Haga S."/>
            <person name="Miura S."/>
            <person name="Morishita T."/>
            <person name="Kabeya Y."/>
            <person name="Terasawa K."/>
            <person name="Suzuki Y."/>
            <person name="Ishii Y."/>
            <person name="Asakawa S."/>
            <person name="Takano H."/>
            <person name="Ohta N."/>
            <person name="Kuroiwa H."/>
            <person name="Tanaka K."/>
            <person name="Shimizu N."/>
            <person name="Sugano S."/>
            <person name="Sato N."/>
            <person name="Nozaki H."/>
            <person name="Ogasawara N."/>
            <person name="Kohara Y."/>
            <person name="Kuroiwa T."/>
        </authorList>
    </citation>
    <scope>NUCLEOTIDE SEQUENCE [LARGE SCALE GENOMIC DNA]</scope>
    <source>
        <strain evidence="3 4">10D</strain>
    </source>
</reference>
<protein>
    <submittedName>
        <fullName evidence="3">Similar to ER membrane protein Hsd1p</fullName>
    </submittedName>
</protein>
<feature type="transmembrane region" description="Helical" evidence="2">
    <location>
        <begin position="118"/>
        <end position="137"/>
    </location>
</feature>
<feature type="transmembrane region" description="Helical" evidence="2">
    <location>
        <begin position="76"/>
        <end position="97"/>
    </location>
</feature>
<proteinExistence type="predicted"/>
<dbReference type="InterPro" id="IPR037997">
    <property type="entry name" value="Dgk1-like"/>
</dbReference>
<feature type="transmembrane region" description="Helical" evidence="2">
    <location>
        <begin position="251"/>
        <end position="271"/>
    </location>
</feature>
<dbReference type="KEGG" id="cme:CYME_CMO357C"/>
<dbReference type="EMBL" id="AP006497">
    <property type="protein sequence ID" value="BAM81676.1"/>
    <property type="molecule type" value="Genomic_DNA"/>
</dbReference>
<dbReference type="STRING" id="280699.M1UUV4"/>
<evidence type="ECO:0000256" key="2">
    <source>
        <dbReference type="SAM" id="Phobius"/>
    </source>
</evidence>
<dbReference type="HOGENOM" id="CLU_991625_0_0_1"/>
<evidence type="ECO:0000313" key="4">
    <source>
        <dbReference type="Proteomes" id="UP000007014"/>
    </source>
</evidence>
<feature type="transmembrane region" description="Helical" evidence="2">
    <location>
        <begin position="182"/>
        <end position="201"/>
    </location>
</feature>